<evidence type="ECO:0000313" key="3">
    <source>
        <dbReference type="Proteomes" id="UP001187192"/>
    </source>
</evidence>
<dbReference type="InterPro" id="IPR036770">
    <property type="entry name" value="Ankyrin_rpt-contain_sf"/>
</dbReference>
<proteinExistence type="predicted"/>
<accession>A0AA88DSN3</accession>
<reference evidence="2" key="1">
    <citation type="submission" date="2023-07" db="EMBL/GenBank/DDBJ databases">
        <title>draft genome sequence of fig (Ficus carica).</title>
        <authorList>
            <person name="Takahashi T."/>
            <person name="Nishimura K."/>
        </authorList>
    </citation>
    <scope>NUCLEOTIDE SEQUENCE</scope>
</reference>
<gene>
    <name evidence="2" type="ORF">TIFTF001_030017</name>
</gene>
<dbReference type="SUPFAM" id="SSF48403">
    <property type="entry name" value="Ankyrin repeat"/>
    <property type="match status" value="1"/>
</dbReference>
<dbReference type="SMART" id="SM00248">
    <property type="entry name" value="ANK"/>
    <property type="match status" value="3"/>
</dbReference>
<protein>
    <submittedName>
        <fullName evidence="2">Uncharacterized protein</fullName>
    </submittedName>
</protein>
<dbReference type="Pfam" id="PF12796">
    <property type="entry name" value="Ank_2"/>
    <property type="match status" value="2"/>
</dbReference>
<dbReference type="PROSITE" id="PS50088">
    <property type="entry name" value="ANK_REPEAT"/>
    <property type="match status" value="2"/>
</dbReference>
<sequence length="191" mass="21099">MGQWASSTKKDCTSRKLFRQGAILLHLAAEDGKEVDADSIVKSNPLLIYDRNADEDTALHVAARSGKLNMVKFLMDVTKWPEVVEALAEDCTSKERNLLRMQNLEGNTPLHEAVMAGHKETVKFLIKADSSLASVKNKSGDSPLFLAVDGNFFDIAVYILDNCWGCSYEGRKCMTVLHAAAIRIRDGKTLP</sequence>
<name>A0AA88DSN3_FICCA</name>
<dbReference type="Gene3D" id="1.25.40.20">
    <property type="entry name" value="Ankyrin repeat-containing domain"/>
    <property type="match status" value="1"/>
</dbReference>
<feature type="repeat" description="ANK" evidence="1">
    <location>
        <begin position="54"/>
        <end position="76"/>
    </location>
</feature>
<organism evidence="2 3">
    <name type="scientific">Ficus carica</name>
    <name type="common">Common fig</name>
    <dbReference type="NCBI Taxonomy" id="3494"/>
    <lineage>
        <taxon>Eukaryota</taxon>
        <taxon>Viridiplantae</taxon>
        <taxon>Streptophyta</taxon>
        <taxon>Embryophyta</taxon>
        <taxon>Tracheophyta</taxon>
        <taxon>Spermatophyta</taxon>
        <taxon>Magnoliopsida</taxon>
        <taxon>eudicotyledons</taxon>
        <taxon>Gunneridae</taxon>
        <taxon>Pentapetalae</taxon>
        <taxon>rosids</taxon>
        <taxon>fabids</taxon>
        <taxon>Rosales</taxon>
        <taxon>Moraceae</taxon>
        <taxon>Ficeae</taxon>
        <taxon>Ficus</taxon>
    </lineage>
</organism>
<dbReference type="Proteomes" id="UP001187192">
    <property type="component" value="Unassembled WGS sequence"/>
</dbReference>
<dbReference type="AlphaFoldDB" id="A0AA88DSN3"/>
<keyword evidence="3" id="KW-1185">Reference proteome</keyword>
<comment type="caution">
    <text evidence="2">The sequence shown here is derived from an EMBL/GenBank/DDBJ whole genome shotgun (WGS) entry which is preliminary data.</text>
</comment>
<keyword evidence="1" id="KW-0040">ANK repeat</keyword>
<dbReference type="EMBL" id="BTGU01000104">
    <property type="protein sequence ID" value="GMN60930.1"/>
    <property type="molecule type" value="Genomic_DNA"/>
</dbReference>
<dbReference type="PANTHER" id="PTHR24121:SF22">
    <property type="entry name" value="PROTEIN ACCELERATED CELL DEATH 6-LIKE"/>
    <property type="match status" value="1"/>
</dbReference>
<dbReference type="PROSITE" id="PS50297">
    <property type="entry name" value="ANK_REP_REGION"/>
    <property type="match status" value="2"/>
</dbReference>
<dbReference type="InterPro" id="IPR002110">
    <property type="entry name" value="Ankyrin_rpt"/>
</dbReference>
<evidence type="ECO:0000313" key="2">
    <source>
        <dbReference type="EMBL" id="GMN60930.1"/>
    </source>
</evidence>
<feature type="repeat" description="ANK" evidence="1">
    <location>
        <begin position="105"/>
        <end position="137"/>
    </location>
</feature>
<evidence type="ECO:0000256" key="1">
    <source>
        <dbReference type="PROSITE-ProRule" id="PRU00023"/>
    </source>
</evidence>
<dbReference type="PANTHER" id="PTHR24121">
    <property type="entry name" value="NO MECHANORECEPTOR POTENTIAL C, ISOFORM D-RELATED"/>
    <property type="match status" value="1"/>
</dbReference>